<protein>
    <submittedName>
        <fullName evidence="1">Uncharacterized protein</fullName>
    </submittedName>
</protein>
<dbReference type="AlphaFoldDB" id="A0A5D2DTN8"/>
<gene>
    <name evidence="1" type="ORF">ES288_D01G244000v1</name>
</gene>
<evidence type="ECO:0000313" key="1">
    <source>
        <dbReference type="EMBL" id="TYG84368.1"/>
    </source>
</evidence>
<organism evidence="1 2">
    <name type="scientific">Gossypium darwinii</name>
    <name type="common">Darwin's cotton</name>
    <name type="synonym">Gossypium barbadense var. darwinii</name>
    <dbReference type="NCBI Taxonomy" id="34276"/>
    <lineage>
        <taxon>Eukaryota</taxon>
        <taxon>Viridiplantae</taxon>
        <taxon>Streptophyta</taxon>
        <taxon>Embryophyta</taxon>
        <taxon>Tracheophyta</taxon>
        <taxon>Spermatophyta</taxon>
        <taxon>Magnoliopsida</taxon>
        <taxon>eudicotyledons</taxon>
        <taxon>Gunneridae</taxon>
        <taxon>Pentapetalae</taxon>
        <taxon>rosids</taxon>
        <taxon>malvids</taxon>
        <taxon>Malvales</taxon>
        <taxon>Malvaceae</taxon>
        <taxon>Malvoideae</taxon>
        <taxon>Gossypium</taxon>
    </lineage>
</organism>
<proteinExistence type="predicted"/>
<sequence length="103" mass="11895">MNYCKKVREESCKLTVSLSYQCFTTNRAMKNLQLCHSLLAKHDKYEFSISKKSHHVSEMLSPESTDFMVDVLISSNCGFLIHVKVRCSFHLFLLESSPYLCHA</sequence>
<reference evidence="1 2" key="1">
    <citation type="submission" date="2019-06" db="EMBL/GenBank/DDBJ databases">
        <title>WGS assembly of Gossypium darwinii.</title>
        <authorList>
            <person name="Chen Z.J."/>
            <person name="Sreedasyam A."/>
            <person name="Ando A."/>
            <person name="Song Q."/>
            <person name="De L."/>
            <person name="Hulse-Kemp A."/>
            <person name="Ding M."/>
            <person name="Ye W."/>
            <person name="Kirkbride R."/>
            <person name="Jenkins J."/>
            <person name="Plott C."/>
            <person name="Lovell J."/>
            <person name="Lin Y.-M."/>
            <person name="Vaughn R."/>
            <person name="Liu B."/>
            <person name="Li W."/>
            <person name="Simpson S."/>
            <person name="Scheffler B."/>
            <person name="Saski C."/>
            <person name="Grover C."/>
            <person name="Hu G."/>
            <person name="Conover J."/>
            <person name="Carlson J."/>
            <person name="Shu S."/>
            <person name="Boston L."/>
            <person name="Williams M."/>
            <person name="Peterson D."/>
            <person name="Mcgee K."/>
            <person name="Jones D."/>
            <person name="Wendel J."/>
            <person name="Stelly D."/>
            <person name="Grimwood J."/>
            <person name="Schmutz J."/>
        </authorList>
    </citation>
    <scope>NUCLEOTIDE SEQUENCE [LARGE SCALE GENOMIC DNA]</scope>
    <source>
        <strain evidence="1">1808015.09</strain>
    </source>
</reference>
<keyword evidence="2" id="KW-1185">Reference proteome</keyword>
<dbReference type="Proteomes" id="UP000323506">
    <property type="component" value="Chromosome D01"/>
</dbReference>
<evidence type="ECO:0000313" key="2">
    <source>
        <dbReference type="Proteomes" id="UP000323506"/>
    </source>
</evidence>
<dbReference type="EMBL" id="CM017701">
    <property type="protein sequence ID" value="TYG84368.1"/>
    <property type="molecule type" value="Genomic_DNA"/>
</dbReference>
<accession>A0A5D2DTN8</accession>
<name>A0A5D2DTN8_GOSDA</name>